<dbReference type="Pfam" id="PF01068">
    <property type="entry name" value="DNA_ligase_A_M"/>
    <property type="match status" value="1"/>
</dbReference>
<dbReference type="GO" id="GO:0071897">
    <property type="term" value="P:DNA biosynthetic process"/>
    <property type="evidence" value="ECO:0007669"/>
    <property type="project" value="InterPro"/>
</dbReference>
<dbReference type="GO" id="GO:0005524">
    <property type="term" value="F:ATP binding"/>
    <property type="evidence" value="ECO:0007669"/>
    <property type="project" value="UniProtKB-KW"/>
</dbReference>
<dbReference type="Pfam" id="PF04679">
    <property type="entry name" value="DNA_ligase_A_C"/>
    <property type="match status" value="1"/>
</dbReference>
<dbReference type="FunFam" id="3.30.470.30:FF:000002">
    <property type="entry name" value="DNA ligase"/>
    <property type="match status" value="1"/>
</dbReference>
<evidence type="ECO:0000256" key="1">
    <source>
        <dbReference type="ARBA" id="ARBA00004123"/>
    </source>
</evidence>
<dbReference type="PANTHER" id="PTHR45674:SF4">
    <property type="entry name" value="DNA LIGASE 1"/>
    <property type="match status" value="1"/>
</dbReference>
<proteinExistence type="inferred from homology"/>
<dbReference type="GO" id="GO:1903461">
    <property type="term" value="P:Okazaki fragment processing involved in mitotic DNA replication"/>
    <property type="evidence" value="ECO:0007669"/>
    <property type="project" value="TreeGrafter"/>
</dbReference>
<dbReference type="CDD" id="cd07969">
    <property type="entry name" value="OBF_DNA_ligase_I"/>
    <property type="match status" value="1"/>
</dbReference>
<dbReference type="PANTHER" id="PTHR45674">
    <property type="entry name" value="DNA LIGASE 1/3 FAMILY MEMBER"/>
    <property type="match status" value="1"/>
</dbReference>
<dbReference type="Proteomes" id="UP000002748">
    <property type="component" value="Unassembled WGS sequence"/>
</dbReference>
<name>J6ETZ1_TRIAS</name>
<evidence type="ECO:0000313" key="11">
    <source>
        <dbReference type="EMBL" id="EJT48014.1"/>
    </source>
</evidence>
<dbReference type="GO" id="GO:0003910">
    <property type="term" value="F:DNA ligase (ATP) activity"/>
    <property type="evidence" value="ECO:0007669"/>
    <property type="project" value="UniProtKB-EC"/>
</dbReference>
<evidence type="ECO:0000256" key="9">
    <source>
        <dbReference type="RuleBase" id="RU004196"/>
    </source>
</evidence>
<comment type="similarity">
    <text evidence="2 9">Belongs to the ATP-dependent DNA ligase family.</text>
</comment>
<keyword evidence="8" id="KW-0233">DNA recombination</keyword>
<dbReference type="InterPro" id="IPR000977">
    <property type="entry name" value="DNA_ligase_ATP-dep"/>
</dbReference>
<dbReference type="EC" id="6.5.1.1" evidence="8"/>
<evidence type="ECO:0000256" key="6">
    <source>
        <dbReference type="ARBA" id="ARBA00022840"/>
    </source>
</evidence>
<keyword evidence="3 8" id="KW-0436">Ligase</keyword>
<dbReference type="PROSITE" id="PS00697">
    <property type="entry name" value="DNA_LIGASE_A1"/>
    <property type="match status" value="1"/>
</dbReference>
<dbReference type="InterPro" id="IPR016059">
    <property type="entry name" value="DNA_ligase_ATP-dep_CS"/>
</dbReference>
<dbReference type="OrthoDB" id="206088at2759"/>
<reference evidence="11 12" key="1">
    <citation type="journal article" date="2012" name="Eukaryot. Cell">
        <title>Draft genome sequence of CBS 2479, the standard type strain of Trichosporon asahii.</title>
        <authorList>
            <person name="Yang R.Y."/>
            <person name="Li H.T."/>
            <person name="Zhu H."/>
            <person name="Zhou G.P."/>
            <person name="Wang M."/>
            <person name="Wang L."/>
        </authorList>
    </citation>
    <scope>NUCLEOTIDE SEQUENCE [LARGE SCALE GENOMIC DNA]</scope>
    <source>
        <strain evidence="12">ATCC 90039 / CBS 2479 / JCM 2466 / KCTC 7840 / NCYC 2677 / UAMH 7654</strain>
    </source>
</reference>
<dbReference type="RefSeq" id="XP_014179634.1">
    <property type="nucleotide sequence ID" value="XM_014324159.1"/>
</dbReference>
<keyword evidence="4" id="KW-0235">DNA replication</keyword>
<sequence length="358" mass="40123">MLAKPTKAIGEVLDRFEGKPFTCEYKYDGERAQVHLLDDGTISVFSRNSENMSAKYPDLVEQIPRSFVLDSEAVAFDLETKKLLPFQDLSRRKRKDVKAEDITVRVHLFAFDLLYLNGEMELKERRALLQEHFTAVESEFGFAKSSDGSTTEEIQTFLEESVKDGCEGLMVKMLASDASTYEPSRRSINWLKKDYLSGVGDSLDLVVVGAYYGKGKRTNWYGAFLLACYDPDSENYQTICKIGTGFSEEILKQFYDELHPLELTGGARGNIEVGGAKPDVWFEPKVVWEVLTADLSLSPVYTAAHGLRGISLRFPRFIKVRDDKGPEEATTAEQVADFYQSQATAAGKKGGAAVDDFW</sequence>
<evidence type="ECO:0000256" key="5">
    <source>
        <dbReference type="ARBA" id="ARBA00022741"/>
    </source>
</evidence>
<dbReference type="SUPFAM" id="SSF56091">
    <property type="entry name" value="DNA ligase/mRNA capping enzyme, catalytic domain"/>
    <property type="match status" value="1"/>
</dbReference>
<dbReference type="Gene3D" id="2.40.50.140">
    <property type="entry name" value="Nucleic acid-binding proteins"/>
    <property type="match status" value="1"/>
</dbReference>
<dbReference type="InterPro" id="IPR012309">
    <property type="entry name" value="DNA_ligase_ATP-dep_C"/>
</dbReference>
<dbReference type="NCBIfam" id="TIGR00574">
    <property type="entry name" value="dnl1"/>
    <property type="match status" value="1"/>
</dbReference>
<evidence type="ECO:0000256" key="4">
    <source>
        <dbReference type="ARBA" id="ARBA00022705"/>
    </source>
</evidence>
<keyword evidence="7" id="KW-0539">Nucleus</keyword>
<dbReference type="VEuPathDB" id="FungiDB:A1Q1_02930"/>
<dbReference type="Gene3D" id="3.30.470.30">
    <property type="entry name" value="DNA ligase/mRNA capping enzyme"/>
    <property type="match status" value="1"/>
</dbReference>
<evidence type="ECO:0000256" key="2">
    <source>
        <dbReference type="ARBA" id="ARBA00007572"/>
    </source>
</evidence>
<organism evidence="11 12">
    <name type="scientific">Trichosporon asahii var. asahii (strain ATCC 90039 / CBS 2479 / JCM 2466 / KCTC 7840 / NBRC 103889/ NCYC 2677 / UAMH 7654)</name>
    <name type="common">Yeast</name>
    <dbReference type="NCBI Taxonomy" id="1186058"/>
    <lineage>
        <taxon>Eukaryota</taxon>
        <taxon>Fungi</taxon>
        <taxon>Dikarya</taxon>
        <taxon>Basidiomycota</taxon>
        <taxon>Agaricomycotina</taxon>
        <taxon>Tremellomycetes</taxon>
        <taxon>Trichosporonales</taxon>
        <taxon>Trichosporonaceae</taxon>
        <taxon>Trichosporon</taxon>
    </lineage>
</organism>
<dbReference type="GO" id="GO:0005634">
    <property type="term" value="C:nucleus"/>
    <property type="evidence" value="ECO:0007669"/>
    <property type="project" value="UniProtKB-SubCell"/>
</dbReference>
<accession>J6ETZ1</accession>
<dbReference type="InterPro" id="IPR012310">
    <property type="entry name" value="DNA_ligase_ATP-dep_cent"/>
</dbReference>
<comment type="catalytic activity">
    <reaction evidence="8">
        <text>ATP + (deoxyribonucleotide)n-3'-hydroxyl + 5'-phospho-(deoxyribonucleotide)m = (deoxyribonucleotide)n+m + AMP + diphosphate.</text>
        <dbReference type="EC" id="6.5.1.1"/>
    </reaction>
</comment>
<keyword evidence="8" id="KW-0234">DNA repair</keyword>
<dbReference type="Gene3D" id="3.30.1490.70">
    <property type="match status" value="1"/>
</dbReference>
<keyword evidence="8" id="KW-0227">DNA damage</keyword>
<dbReference type="EMBL" id="ALBS01000215">
    <property type="protein sequence ID" value="EJT48014.1"/>
    <property type="molecule type" value="Genomic_DNA"/>
</dbReference>
<protein>
    <recommendedName>
        <fullName evidence="8">DNA ligase</fullName>
        <ecNumber evidence="8">6.5.1.1</ecNumber>
    </recommendedName>
</protein>
<feature type="domain" description="ATP-dependent DNA ligase family profile" evidence="10">
    <location>
        <begin position="99"/>
        <end position="230"/>
    </location>
</feature>
<dbReference type="GeneID" id="25986443"/>
<evidence type="ECO:0000256" key="3">
    <source>
        <dbReference type="ARBA" id="ARBA00022598"/>
    </source>
</evidence>
<comment type="subcellular location">
    <subcellularLocation>
        <location evidence="1">Nucleus</location>
    </subcellularLocation>
</comment>
<keyword evidence="5 8" id="KW-0547">Nucleotide-binding</keyword>
<dbReference type="KEGG" id="tasa:A1Q1_02930"/>
<dbReference type="GO" id="GO:0005739">
    <property type="term" value="C:mitochondrion"/>
    <property type="evidence" value="ECO:0007669"/>
    <property type="project" value="TreeGrafter"/>
</dbReference>
<dbReference type="SUPFAM" id="SSF50249">
    <property type="entry name" value="Nucleic acid-binding proteins"/>
    <property type="match status" value="1"/>
</dbReference>
<dbReference type="InterPro" id="IPR012340">
    <property type="entry name" value="NA-bd_OB-fold"/>
</dbReference>
<evidence type="ECO:0000313" key="12">
    <source>
        <dbReference type="Proteomes" id="UP000002748"/>
    </source>
</evidence>
<gene>
    <name evidence="11" type="ORF">A1Q1_02930</name>
</gene>
<comment type="caution">
    <text evidence="11">The sequence shown here is derived from an EMBL/GenBank/DDBJ whole genome shotgun (WGS) entry which is preliminary data.</text>
</comment>
<dbReference type="HOGENOM" id="CLU_005138_5_0_1"/>
<evidence type="ECO:0000256" key="8">
    <source>
        <dbReference type="RuleBase" id="RU000617"/>
    </source>
</evidence>
<evidence type="ECO:0000259" key="10">
    <source>
        <dbReference type="PROSITE" id="PS50160"/>
    </source>
</evidence>
<dbReference type="GO" id="GO:0006310">
    <property type="term" value="P:DNA recombination"/>
    <property type="evidence" value="ECO:0007669"/>
    <property type="project" value="UniProtKB-KW"/>
</dbReference>
<dbReference type="PROSITE" id="PS50160">
    <property type="entry name" value="DNA_LIGASE_A3"/>
    <property type="match status" value="1"/>
</dbReference>
<dbReference type="CDD" id="cd07900">
    <property type="entry name" value="Adenylation_DNA_ligase_I_Euk"/>
    <property type="match status" value="1"/>
</dbReference>
<dbReference type="GO" id="GO:0006281">
    <property type="term" value="P:DNA repair"/>
    <property type="evidence" value="ECO:0007669"/>
    <property type="project" value="UniProtKB-KW"/>
</dbReference>
<evidence type="ECO:0000256" key="7">
    <source>
        <dbReference type="ARBA" id="ARBA00023242"/>
    </source>
</evidence>
<keyword evidence="6 8" id="KW-0067">ATP-binding</keyword>
<dbReference type="InterPro" id="IPR050191">
    <property type="entry name" value="ATP-dep_DNA_ligase"/>
</dbReference>
<dbReference type="FunFam" id="2.40.50.140:FF:000062">
    <property type="entry name" value="DNA ligase"/>
    <property type="match status" value="1"/>
</dbReference>
<dbReference type="AlphaFoldDB" id="J6ETZ1"/>